<evidence type="ECO:0000256" key="1">
    <source>
        <dbReference type="ARBA" id="ARBA00000085"/>
    </source>
</evidence>
<feature type="domain" description="Histidine kinase" evidence="9">
    <location>
        <begin position="1"/>
        <end position="107"/>
    </location>
</feature>
<evidence type="ECO:0000256" key="7">
    <source>
        <dbReference type="ARBA" id="ARBA00022840"/>
    </source>
</evidence>
<dbReference type="EC" id="2.7.13.3" evidence="2"/>
<dbReference type="SUPFAM" id="SSF55874">
    <property type="entry name" value="ATPase domain of HSP90 chaperone/DNA topoisomerase II/histidine kinase"/>
    <property type="match status" value="1"/>
</dbReference>
<dbReference type="SMART" id="SM00387">
    <property type="entry name" value="HATPase_c"/>
    <property type="match status" value="1"/>
</dbReference>
<evidence type="ECO:0000259" key="9">
    <source>
        <dbReference type="PROSITE" id="PS50109"/>
    </source>
</evidence>
<dbReference type="PANTHER" id="PTHR43065:SF10">
    <property type="entry name" value="PEROXIDE STRESS-ACTIVATED HISTIDINE KINASE MAK3"/>
    <property type="match status" value="1"/>
</dbReference>
<evidence type="ECO:0000256" key="8">
    <source>
        <dbReference type="ARBA" id="ARBA00023012"/>
    </source>
</evidence>
<dbReference type="Gene3D" id="3.30.565.10">
    <property type="entry name" value="Histidine kinase-like ATPase, C-terminal domain"/>
    <property type="match status" value="1"/>
</dbReference>
<keyword evidence="8" id="KW-0902">Two-component regulatory system</keyword>
<dbReference type="Pfam" id="PF02518">
    <property type="entry name" value="HATPase_c"/>
    <property type="match status" value="1"/>
</dbReference>
<gene>
    <name evidence="10" type="ORF">H8S37_00305</name>
</gene>
<keyword evidence="4" id="KW-0808">Transferase</keyword>
<protein>
    <recommendedName>
        <fullName evidence="2">histidine kinase</fullName>
        <ecNumber evidence="2">2.7.13.3</ecNumber>
    </recommendedName>
</protein>
<dbReference type="RefSeq" id="WP_186874072.1">
    <property type="nucleotide sequence ID" value="NZ_JACOPF010000001.1"/>
</dbReference>
<keyword evidence="6" id="KW-0418">Kinase</keyword>
<dbReference type="GO" id="GO:0000160">
    <property type="term" value="P:phosphorelay signal transduction system"/>
    <property type="evidence" value="ECO:0007669"/>
    <property type="project" value="UniProtKB-KW"/>
</dbReference>
<evidence type="ECO:0000256" key="3">
    <source>
        <dbReference type="ARBA" id="ARBA00022553"/>
    </source>
</evidence>
<keyword evidence="11" id="KW-1185">Reference proteome</keyword>
<dbReference type="AlphaFoldDB" id="A0A923RNH3"/>
<keyword evidence="3" id="KW-0597">Phosphoprotein</keyword>
<dbReference type="InterPro" id="IPR005467">
    <property type="entry name" value="His_kinase_dom"/>
</dbReference>
<dbReference type="Proteomes" id="UP000652477">
    <property type="component" value="Unassembled WGS sequence"/>
</dbReference>
<evidence type="ECO:0000256" key="2">
    <source>
        <dbReference type="ARBA" id="ARBA00012438"/>
    </source>
</evidence>
<accession>A0A923RNH3</accession>
<dbReference type="PROSITE" id="PS50109">
    <property type="entry name" value="HIS_KIN"/>
    <property type="match status" value="1"/>
</dbReference>
<keyword evidence="7 10" id="KW-0067">ATP-binding</keyword>
<dbReference type="GO" id="GO:0004673">
    <property type="term" value="F:protein histidine kinase activity"/>
    <property type="evidence" value="ECO:0007669"/>
    <property type="project" value="UniProtKB-EC"/>
</dbReference>
<evidence type="ECO:0000256" key="4">
    <source>
        <dbReference type="ARBA" id="ARBA00022679"/>
    </source>
</evidence>
<comment type="catalytic activity">
    <reaction evidence="1">
        <text>ATP + protein L-histidine = ADP + protein N-phospho-L-histidine.</text>
        <dbReference type="EC" id="2.7.13.3"/>
    </reaction>
</comment>
<organism evidence="10 11">
    <name type="scientific">Mediterraneibacter hominis</name>
    <dbReference type="NCBI Taxonomy" id="2763054"/>
    <lineage>
        <taxon>Bacteria</taxon>
        <taxon>Bacillati</taxon>
        <taxon>Bacillota</taxon>
        <taxon>Clostridia</taxon>
        <taxon>Lachnospirales</taxon>
        <taxon>Lachnospiraceae</taxon>
        <taxon>Mediterraneibacter</taxon>
    </lineage>
</organism>
<dbReference type="InterPro" id="IPR036890">
    <property type="entry name" value="HATPase_C_sf"/>
</dbReference>
<dbReference type="InterPro" id="IPR003594">
    <property type="entry name" value="HATPase_dom"/>
</dbReference>
<name>A0A923RNH3_9FIRM</name>
<comment type="caution">
    <text evidence="10">The sequence shown here is derived from an EMBL/GenBank/DDBJ whole genome shotgun (WGS) entry which is preliminary data.</text>
</comment>
<sequence length="186" mass="20835">MMPEIAMHILDVAENSVRAKAGLIEITVSVRPKEDKLAVVIRDNGCGMDKEQVQQVQDPFFTTRKTRKVGLGVPFLKQAAESTGGIFRIDSEKGKGTTVEAVFTLSHIDRMPLGDITSTIHTLIVFNEAVEFVYTYQYEDKQFRLDTREMREIIGDGVSFAEKEISEFIKEFLAVNKEETDGGANI</sequence>
<dbReference type="PRINTS" id="PR00344">
    <property type="entry name" value="BCTRLSENSOR"/>
</dbReference>
<dbReference type="PANTHER" id="PTHR43065">
    <property type="entry name" value="SENSOR HISTIDINE KINASE"/>
    <property type="match status" value="1"/>
</dbReference>
<reference evidence="10" key="1">
    <citation type="submission" date="2020-08" db="EMBL/GenBank/DDBJ databases">
        <title>Genome public.</title>
        <authorList>
            <person name="Liu C."/>
            <person name="Sun Q."/>
        </authorList>
    </citation>
    <scope>NUCLEOTIDE SEQUENCE</scope>
    <source>
        <strain evidence="10">NSJ-55</strain>
    </source>
</reference>
<dbReference type="InterPro" id="IPR004358">
    <property type="entry name" value="Sig_transdc_His_kin-like_C"/>
</dbReference>
<keyword evidence="5" id="KW-0547">Nucleotide-binding</keyword>
<dbReference type="GO" id="GO:0005524">
    <property type="term" value="F:ATP binding"/>
    <property type="evidence" value="ECO:0007669"/>
    <property type="project" value="UniProtKB-KW"/>
</dbReference>
<evidence type="ECO:0000313" key="10">
    <source>
        <dbReference type="EMBL" id="MBC5687376.1"/>
    </source>
</evidence>
<dbReference type="EMBL" id="JACOPF010000001">
    <property type="protein sequence ID" value="MBC5687376.1"/>
    <property type="molecule type" value="Genomic_DNA"/>
</dbReference>
<proteinExistence type="predicted"/>
<evidence type="ECO:0000256" key="5">
    <source>
        <dbReference type="ARBA" id="ARBA00022741"/>
    </source>
</evidence>
<evidence type="ECO:0000313" key="11">
    <source>
        <dbReference type="Proteomes" id="UP000652477"/>
    </source>
</evidence>
<evidence type="ECO:0000256" key="6">
    <source>
        <dbReference type="ARBA" id="ARBA00022777"/>
    </source>
</evidence>